<comment type="function">
    <text evidence="7 9">Catalyzes the aldol cleavage of 4-hydroxy-4-methyl-2-oxoglutarate (HMG) into 2 molecules of pyruvate. Also contains a secondary oxaloacetate (OAA) decarboxylase activity due to the common pyruvate enolate transition state formed following C-C bond cleavage in the retro-aldol and decarboxylation reactions.</text>
</comment>
<evidence type="ECO:0000256" key="2">
    <source>
        <dbReference type="ARBA" id="ARBA00001968"/>
    </source>
</evidence>
<sequence length="177" mass="19058">MSDTFYHQEAFVTCDLLDANPKAQVCLPNIEGKSFQSFGGKDRFYGEIVTVKCFEDNSCVKALLNGDGKDKQGRGKVLVVDGGGSMRCALLGDMIAQSAIDNGWAGVVIYGCVRDVDDLAKMAIGVKALGCIPRKSTRRDEGQIDIEICFADLTLNSGMFLYADNNGIIASDTPLID</sequence>
<dbReference type="NCBIfam" id="TIGR01935">
    <property type="entry name" value="NOT-MenG"/>
    <property type="match status" value="1"/>
</dbReference>
<evidence type="ECO:0000256" key="3">
    <source>
        <dbReference type="ARBA" id="ARBA00008621"/>
    </source>
</evidence>
<keyword evidence="6 9" id="KW-0456">Lyase</keyword>
<evidence type="ECO:0000256" key="6">
    <source>
        <dbReference type="ARBA" id="ARBA00023239"/>
    </source>
</evidence>
<evidence type="ECO:0000256" key="9">
    <source>
        <dbReference type="RuleBase" id="RU004338"/>
    </source>
</evidence>
<evidence type="ECO:0000256" key="8">
    <source>
        <dbReference type="ARBA" id="ARBA00047973"/>
    </source>
</evidence>
<dbReference type="Proteomes" id="UP001501787">
    <property type="component" value="Unassembled WGS sequence"/>
</dbReference>
<evidence type="ECO:0000256" key="5">
    <source>
        <dbReference type="ARBA" id="ARBA00022723"/>
    </source>
</evidence>
<comment type="catalytic activity">
    <reaction evidence="1 9">
        <text>4-hydroxy-4-methyl-2-oxoglutarate = 2 pyruvate</text>
        <dbReference type="Rhea" id="RHEA:22748"/>
        <dbReference type="ChEBI" id="CHEBI:15361"/>
        <dbReference type="ChEBI" id="CHEBI:58276"/>
        <dbReference type="EC" id="4.1.3.17"/>
    </reaction>
</comment>
<proteinExistence type="inferred from homology"/>
<dbReference type="InterPro" id="IPR005493">
    <property type="entry name" value="RraA/RraA-like"/>
</dbReference>
<comment type="catalytic activity">
    <reaction evidence="8 9">
        <text>oxaloacetate + H(+) = pyruvate + CO2</text>
        <dbReference type="Rhea" id="RHEA:15641"/>
        <dbReference type="ChEBI" id="CHEBI:15361"/>
        <dbReference type="ChEBI" id="CHEBI:15378"/>
        <dbReference type="ChEBI" id="CHEBI:16452"/>
        <dbReference type="ChEBI" id="CHEBI:16526"/>
        <dbReference type="EC" id="4.1.1.112"/>
    </reaction>
</comment>
<keyword evidence="5 9" id="KW-0479">Metal-binding</keyword>
<comment type="cofactor">
    <cofactor evidence="2 9">
        <name>a divalent metal cation</name>
        <dbReference type="ChEBI" id="CHEBI:60240"/>
    </cofactor>
</comment>
<organism evidence="10 11">
    <name type="scientific">Psychrobacter aestuarii</name>
    <dbReference type="NCBI Taxonomy" id="556327"/>
    <lineage>
        <taxon>Bacteria</taxon>
        <taxon>Pseudomonadati</taxon>
        <taxon>Pseudomonadota</taxon>
        <taxon>Gammaproteobacteria</taxon>
        <taxon>Moraxellales</taxon>
        <taxon>Moraxellaceae</taxon>
        <taxon>Psychrobacter</taxon>
    </lineage>
</organism>
<dbReference type="PANTHER" id="PTHR33254:SF4">
    <property type="entry name" value="4-HYDROXY-4-METHYL-2-OXOGLUTARATE ALDOLASE 3-RELATED"/>
    <property type="match status" value="1"/>
</dbReference>
<comment type="caution">
    <text evidence="10">The sequence shown here is derived from an EMBL/GenBank/DDBJ whole genome shotgun (WGS) entry which is preliminary data.</text>
</comment>
<gene>
    <name evidence="10" type="primary">rraA</name>
    <name evidence="10" type="ORF">GCM10009129_18150</name>
</gene>
<dbReference type="Pfam" id="PF03737">
    <property type="entry name" value="RraA-like"/>
    <property type="match status" value="1"/>
</dbReference>
<dbReference type="EMBL" id="BAAAFR010000005">
    <property type="protein sequence ID" value="GAA0320774.1"/>
    <property type="molecule type" value="Genomic_DNA"/>
</dbReference>
<dbReference type="NCBIfam" id="NF006875">
    <property type="entry name" value="PRK09372.1"/>
    <property type="match status" value="1"/>
</dbReference>
<comment type="subunit">
    <text evidence="4 9">Homotrimer.</text>
</comment>
<dbReference type="PANTHER" id="PTHR33254">
    <property type="entry name" value="4-HYDROXY-4-METHYL-2-OXOGLUTARATE ALDOLASE 3-RELATED"/>
    <property type="match status" value="1"/>
</dbReference>
<dbReference type="RefSeq" id="WP_201505210.1">
    <property type="nucleotide sequence ID" value="NZ_BAAAFR010000005.1"/>
</dbReference>
<evidence type="ECO:0000313" key="10">
    <source>
        <dbReference type="EMBL" id="GAA0320774.1"/>
    </source>
</evidence>
<comment type="similarity">
    <text evidence="3 9">Belongs to the class II aldolase/RraA-like family.</text>
</comment>
<dbReference type="SUPFAM" id="SSF89562">
    <property type="entry name" value="RraA-like"/>
    <property type="match status" value="1"/>
</dbReference>
<dbReference type="InterPro" id="IPR036704">
    <property type="entry name" value="RraA/RraA-like_sf"/>
</dbReference>
<dbReference type="EC" id="4.1.3.17" evidence="9"/>
<dbReference type="CDD" id="cd16841">
    <property type="entry name" value="RraA_family"/>
    <property type="match status" value="1"/>
</dbReference>
<evidence type="ECO:0000256" key="4">
    <source>
        <dbReference type="ARBA" id="ARBA00011233"/>
    </source>
</evidence>
<evidence type="ECO:0000256" key="7">
    <source>
        <dbReference type="ARBA" id="ARBA00025046"/>
    </source>
</evidence>
<dbReference type="EC" id="4.1.1.112" evidence="9"/>
<accession>A0ABP3FM10</accession>
<dbReference type="Gene3D" id="3.50.30.40">
    <property type="entry name" value="Ribonuclease E inhibitor RraA/RraA-like"/>
    <property type="match status" value="1"/>
</dbReference>
<keyword evidence="11" id="KW-1185">Reference proteome</keyword>
<name>A0ABP3FM10_9GAMM</name>
<reference evidence="11" key="1">
    <citation type="journal article" date="2019" name="Int. J. Syst. Evol. Microbiol.">
        <title>The Global Catalogue of Microorganisms (GCM) 10K type strain sequencing project: providing services to taxonomists for standard genome sequencing and annotation.</title>
        <authorList>
            <consortium name="The Broad Institute Genomics Platform"/>
            <consortium name="The Broad Institute Genome Sequencing Center for Infectious Disease"/>
            <person name="Wu L."/>
            <person name="Ma J."/>
        </authorList>
    </citation>
    <scope>NUCLEOTIDE SEQUENCE [LARGE SCALE GENOMIC DNA]</scope>
    <source>
        <strain evidence="11">JCM 16343</strain>
    </source>
</reference>
<evidence type="ECO:0000313" key="11">
    <source>
        <dbReference type="Proteomes" id="UP001501787"/>
    </source>
</evidence>
<evidence type="ECO:0000256" key="1">
    <source>
        <dbReference type="ARBA" id="ARBA00001342"/>
    </source>
</evidence>
<dbReference type="InterPro" id="IPR010203">
    <property type="entry name" value="RraA"/>
</dbReference>
<protein>
    <recommendedName>
        <fullName evidence="9">4-hydroxy-4-methyl-2-oxoglutarate aldolase</fullName>
        <shortName evidence="9">HMG aldolase</shortName>
        <ecNumber evidence="9">4.1.1.112</ecNumber>
        <ecNumber evidence="9">4.1.3.17</ecNumber>
    </recommendedName>
    <alternativeName>
        <fullName evidence="9">Oxaloacetate decarboxylase</fullName>
    </alternativeName>
</protein>